<dbReference type="EMBL" id="CM043786">
    <property type="protein sequence ID" value="KAI4831718.1"/>
    <property type="molecule type" value="Genomic_DNA"/>
</dbReference>
<keyword evidence="2" id="KW-1185">Reference proteome</keyword>
<name>A0ACB9XXF0_CHAAC</name>
<proteinExistence type="predicted"/>
<organism evidence="1 2">
    <name type="scientific">Chaenocephalus aceratus</name>
    <name type="common">Blackfin icefish</name>
    <name type="synonym">Chaenichthys aceratus</name>
    <dbReference type="NCBI Taxonomy" id="36190"/>
    <lineage>
        <taxon>Eukaryota</taxon>
        <taxon>Metazoa</taxon>
        <taxon>Chordata</taxon>
        <taxon>Craniata</taxon>
        <taxon>Vertebrata</taxon>
        <taxon>Euteleostomi</taxon>
        <taxon>Actinopterygii</taxon>
        <taxon>Neopterygii</taxon>
        <taxon>Teleostei</taxon>
        <taxon>Neoteleostei</taxon>
        <taxon>Acanthomorphata</taxon>
        <taxon>Eupercaria</taxon>
        <taxon>Perciformes</taxon>
        <taxon>Notothenioidei</taxon>
        <taxon>Channichthyidae</taxon>
        <taxon>Chaenocephalus</taxon>
    </lineage>
</organism>
<evidence type="ECO:0000313" key="1">
    <source>
        <dbReference type="EMBL" id="KAI4831718.1"/>
    </source>
</evidence>
<evidence type="ECO:0000313" key="2">
    <source>
        <dbReference type="Proteomes" id="UP001057452"/>
    </source>
</evidence>
<gene>
    <name evidence="1" type="ORF">KUCAC02_001247</name>
</gene>
<comment type="caution">
    <text evidence="1">The sequence shown here is derived from an EMBL/GenBank/DDBJ whole genome shotgun (WGS) entry which is preliminary data.</text>
</comment>
<protein>
    <submittedName>
        <fullName evidence="1">Uncharacterized protein</fullName>
    </submittedName>
</protein>
<accession>A0ACB9XXF0</accession>
<dbReference type="Proteomes" id="UP001057452">
    <property type="component" value="Chromosome 2"/>
</dbReference>
<feature type="non-terminal residue" evidence="1">
    <location>
        <position position="1"/>
    </location>
</feature>
<feature type="non-terminal residue" evidence="1">
    <location>
        <position position="237"/>
    </location>
</feature>
<sequence>LLLLTLACQCFTFDEESDALGNEGLTHLDRLKGSIAVRAGDTFSPIVPFPMVSINLVGLATTYSSSLSLLGHPLQYVQGAHDLRTLSNCAKWRRAAIAEASFSFHFLLDKCFIVPQILSQPKRRSASIALLNFHPSSWLISPVVSPVEHGRKRALSPRPGVEMKVSYFASQAASHLLHGRERQPLYFTSGLGVRHHCPLISCRGSQPDRHENTLQDVSWAAVTSVSVEGICTSHRIS</sequence>
<reference evidence="1" key="1">
    <citation type="submission" date="2022-05" db="EMBL/GenBank/DDBJ databases">
        <title>Chromosome-level genome of Chaenocephalus aceratus.</title>
        <authorList>
            <person name="Park H."/>
        </authorList>
    </citation>
    <scope>NUCLEOTIDE SEQUENCE</scope>
    <source>
        <strain evidence="1">KU_202001</strain>
    </source>
</reference>